<evidence type="ECO:0000256" key="1">
    <source>
        <dbReference type="ARBA" id="ARBA00004127"/>
    </source>
</evidence>
<evidence type="ECO:0000256" key="4">
    <source>
        <dbReference type="ARBA" id="ARBA00022679"/>
    </source>
</evidence>
<organism evidence="10 11">
    <name type="scientific">Pseudopedobacter saltans</name>
    <dbReference type="NCBI Taxonomy" id="151895"/>
    <lineage>
        <taxon>Bacteria</taxon>
        <taxon>Pseudomonadati</taxon>
        <taxon>Bacteroidota</taxon>
        <taxon>Sphingobacteriia</taxon>
        <taxon>Sphingobacteriales</taxon>
        <taxon>Sphingobacteriaceae</taxon>
        <taxon>Pseudopedobacter</taxon>
    </lineage>
</organism>
<dbReference type="Pfam" id="PF03901">
    <property type="entry name" value="Glyco_transf_22"/>
    <property type="match status" value="1"/>
</dbReference>
<keyword evidence="6" id="KW-0256">Endoplasmic reticulum</keyword>
<dbReference type="EMBL" id="QFOI01000430">
    <property type="protein sequence ID" value="PZP42460.1"/>
    <property type="molecule type" value="Genomic_DNA"/>
</dbReference>
<keyword evidence="4" id="KW-0808">Transferase</keyword>
<evidence type="ECO:0000313" key="10">
    <source>
        <dbReference type="EMBL" id="PZP42460.1"/>
    </source>
</evidence>
<feature type="transmembrane region" description="Helical" evidence="9">
    <location>
        <begin position="238"/>
        <end position="256"/>
    </location>
</feature>
<dbReference type="AlphaFoldDB" id="A0A2W5EMG8"/>
<dbReference type="PANTHER" id="PTHR22760">
    <property type="entry name" value="GLYCOSYLTRANSFERASE"/>
    <property type="match status" value="1"/>
</dbReference>
<evidence type="ECO:0000256" key="7">
    <source>
        <dbReference type="ARBA" id="ARBA00022989"/>
    </source>
</evidence>
<feature type="transmembrane region" description="Helical" evidence="9">
    <location>
        <begin position="389"/>
        <end position="408"/>
    </location>
</feature>
<proteinExistence type="predicted"/>
<feature type="transmembrane region" description="Helical" evidence="9">
    <location>
        <begin position="107"/>
        <end position="128"/>
    </location>
</feature>
<feature type="transmembrane region" description="Helical" evidence="9">
    <location>
        <begin position="140"/>
        <end position="156"/>
    </location>
</feature>
<keyword evidence="7 9" id="KW-1133">Transmembrane helix</keyword>
<evidence type="ECO:0000256" key="9">
    <source>
        <dbReference type="SAM" id="Phobius"/>
    </source>
</evidence>
<dbReference type="GO" id="GO:0012505">
    <property type="term" value="C:endomembrane system"/>
    <property type="evidence" value="ECO:0007669"/>
    <property type="project" value="UniProtKB-SubCell"/>
</dbReference>
<feature type="transmembrane region" description="Helical" evidence="9">
    <location>
        <begin position="201"/>
        <end position="226"/>
    </location>
</feature>
<evidence type="ECO:0008006" key="12">
    <source>
        <dbReference type="Google" id="ProtNLM"/>
    </source>
</evidence>
<feature type="transmembrane region" description="Helical" evidence="9">
    <location>
        <begin position="23"/>
        <end position="42"/>
    </location>
</feature>
<reference evidence="10 11" key="1">
    <citation type="submission" date="2017-11" db="EMBL/GenBank/DDBJ databases">
        <title>Infants hospitalized years apart are colonized by the same room-sourced microbial strains.</title>
        <authorList>
            <person name="Brooks B."/>
            <person name="Olm M.R."/>
            <person name="Firek B.A."/>
            <person name="Baker R."/>
            <person name="Thomas B.C."/>
            <person name="Morowitz M.J."/>
            <person name="Banfield J.F."/>
        </authorList>
    </citation>
    <scope>NUCLEOTIDE SEQUENCE [LARGE SCALE GENOMIC DNA]</scope>
    <source>
        <strain evidence="10">S2_009_000_R2_76</strain>
    </source>
</reference>
<keyword evidence="5 9" id="KW-0812">Transmembrane</keyword>
<gene>
    <name evidence="10" type="ORF">DI598_16900</name>
</gene>
<keyword evidence="8 9" id="KW-0472">Membrane</keyword>
<evidence type="ECO:0000256" key="3">
    <source>
        <dbReference type="ARBA" id="ARBA00022676"/>
    </source>
</evidence>
<dbReference type="GO" id="GO:0000030">
    <property type="term" value="F:mannosyltransferase activity"/>
    <property type="evidence" value="ECO:0007669"/>
    <property type="project" value="TreeGrafter"/>
</dbReference>
<feature type="transmembrane region" description="Helical" evidence="9">
    <location>
        <begin position="353"/>
        <end position="369"/>
    </location>
</feature>
<keyword evidence="3" id="KW-0328">Glycosyltransferase</keyword>
<evidence type="ECO:0000256" key="2">
    <source>
        <dbReference type="ARBA" id="ARBA00004586"/>
    </source>
</evidence>
<evidence type="ECO:0000256" key="5">
    <source>
        <dbReference type="ARBA" id="ARBA00022692"/>
    </source>
</evidence>
<evidence type="ECO:0000313" key="11">
    <source>
        <dbReference type="Proteomes" id="UP000249645"/>
    </source>
</evidence>
<feature type="non-terminal residue" evidence="10">
    <location>
        <position position="549"/>
    </location>
</feature>
<feature type="transmembrane region" description="Helical" evidence="9">
    <location>
        <begin position="307"/>
        <end position="325"/>
    </location>
</feature>
<evidence type="ECO:0000256" key="6">
    <source>
        <dbReference type="ARBA" id="ARBA00022824"/>
    </source>
</evidence>
<evidence type="ECO:0000256" key="8">
    <source>
        <dbReference type="ARBA" id="ARBA00023136"/>
    </source>
</evidence>
<sequence>MLQTLFKTIATNADFKNTIWKSFLKRWFVISAMILFVTAIFSEDIYHADEYFQTIEFTNYKLGNINSDMLPQEFRDQIRPWLQPYIYLLITKASYKFGIYSPFTITFFFRLFSAFWAWVMIALCCMMTPQFYICLDQRRFTVYLLNLIGILPYMLVRTSSDALSTSFSMIGFALLFLGSIPKSCTPLERSYSNQLLFCVGLIWGVAFEIRFATAFLLIGFLLWFVFSGIKTLKKTMKQLLVFFVGICLPIFLSTLLDSYAYGNWCFAPWNFIVQFKNANIDATRSSYIFDTLPFWGYFKLVFSSEHTIYSFINPILFYSSIVGIIRQPKNVLSWITTVYIIFISLIPHKELRFLMLIIIPACFLTTFAISPSNNTNNFFNKIWNWRKSWGAWFIYIANFFFLIMYVNGPNKDYFPINKFIYNNVPSNSIVFLIHCQPYYTNYYLRTHFYQPKNVSFIDQDSIPSIKKISQPIFFVTFTDQQDSLNSEEQKVELLFSYQKTNLYSLFRKLLGKKNFKVWRLYKLKLKKSSEASEDFFNTVKRRKTKLLPY</sequence>
<accession>A0A2W5EMG8</accession>
<comment type="subcellular location">
    <subcellularLocation>
        <location evidence="1">Endomembrane system</location>
        <topology evidence="1">Multi-pass membrane protein</topology>
    </subcellularLocation>
    <subcellularLocation>
        <location evidence="2">Endoplasmic reticulum membrane</location>
    </subcellularLocation>
</comment>
<feature type="transmembrane region" description="Helical" evidence="9">
    <location>
        <begin position="331"/>
        <end position="346"/>
    </location>
</feature>
<comment type="caution">
    <text evidence="10">The sequence shown here is derived from an EMBL/GenBank/DDBJ whole genome shotgun (WGS) entry which is preliminary data.</text>
</comment>
<protein>
    <recommendedName>
        <fullName evidence="12">Mannosyltransferase</fullName>
    </recommendedName>
</protein>
<name>A0A2W5EMG8_9SPHI</name>
<dbReference type="Proteomes" id="UP000249645">
    <property type="component" value="Unassembled WGS sequence"/>
</dbReference>
<dbReference type="InterPro" id="IPR005599">
    <property type="entry name" value="GPI_mannosylTrfase"/>
</dbReference>